<feature type="region of interest" description="Disordered" evidence="8">
    <location>
        <begin position="23"/>
        <end position="49"/>
    </location>
</feature>
<dbReference type="EMBL" id="CAJNJA010028820">
    <property type="protein sequence ID" value="CAE7612766.1"/>
    <property type="molecule type" value="Genomic_DNA"/>
</dbReference>
<feature type="non-terminal residue" evidence="11">
    <location>
        <position position="1"/>
    </location>
</feature>
<keyword evidence="4" id="KW-0677">Repeat</keyword>
<name>A0A812VEE0_9DINO</name>
<evidence type="ECO:0000313" key="11">
    <source>
        <dbReference type="EMBL" id="CAE7612766.1"/>
    </source>
</evidence>
<dbReference type="Gene3D" id="1.20.1560.10">
    <property type="entry name" value="ABC transporter type 1, transmembrane domain"/>
    <property type="match status" value="1"/>
</dbReference>
<keyword evidence="12" id="KW-1185">Reference proteome</keyword>
<dbReference type="GO" id="GO:0005743">
    <property type="term" value="C:mitochondrial inner membrane"/>
    <property type="evidence" value="ECO:0007669"/>
    <property type="project" value="TreeGrafter"/>
</dbReference>
<protein>
    <submittedName>
        <fullName evidence="11">ABCB5 protein</fullName>
    </submittedName>
</protein>
<comment type="caution">
    <text evidence="11">The sequence shown here is derived from an EMBL/GenBank/DDBJ whole genome shotgun (WGS) entry which is preliminary data.</text>
</comment>
<evidence type="ECO:0000259" key="10">
    <source>
        <dbReference type="PROSITE" id="PS50929"/>
    </source>
</evidence>
<evidence type="ECO:0000256" key="5">
    <source>
        <dbReference type="ARBA" id="ARBA00022989"/>
    </source>
</evidence>
<organism evidence="11 12">
    <name type="scientific">Symbiodinium necroappetens</name>
    <dbReference type="NCBI Taxonomy" id="1628268"/>
    <lineage>
        <taxon>Eukaryota</taxon>
        <taxon>Sar</taxon>
        <taxon>Alveolata</taxon>
        <taxon>Dinophyceae</taxon>
        <taxon>Suessiales</taxon>
        <taxon>Symbiodiniaceae</taxon>
        <taxon>Symbiodinium</taxon>
    </lineage>
</organism>
<dbReference type="InterPro" id="IPR036640">
    <property type="entry name" value="ABC1_TM_sf"/>
</dbReference>
<dbReference type="Proteomes" id="UP000601435">
    <property type="component" value="Unassembled WGS sequence"/>
</dbReference>
<dbReference type="GO" id="GO:0005524">
    <property type="term" value="F:ATP binding"/>
    <property type="evidence" value="ECO:0007669"/>
    <property type="project" value="InterPro"/>
</dbReference>
<evidence type="ECO:0000256" key="4">
    <source>
        <dbReference type="ARBA" id="ARBA00022737"/>
    </source>
</evidence>
<keyword evidence="6 9" id="KW-0472">Membrane</keyword>
<dbReference type="Pfam" id="PF00664">
    <property type="entry name" value="ABC_membrane"/>
    <property type="match status" value="1"/>
</dbReference>
<evidence type="ECO:0000313" key="12">
    <source>
        <dbReference type="Proteomes" id="UP000601435"/>
    </source>
</evidence>
<dbReference type="InterPro" id="IPR011527">
    <property type="entry name" value="ABC1_TM_dom"/>
</dbReference>
<feature type="compositionally biased region" description="Low complexity" evidence="8">
    <location>
        <begin position="34"/>
        <end position="49"/>
    </location>
</feature>
<reference evidence="11" key="1">
    <citation type="submission" date="2021-02" db="EMBL/GenBank/DDBJ databases">
        <authorList>
            <person name="Dougan E. K."/>
            <person name="Rhodes N."/>
            <person name="Thang M."/>
            <person name="Chan C."/>
        </authorList>
    </citation>
    <scope>NUCLEOTIDE SEQUENCE</scope>
</reference>
<dbReference type="PANTHER" id="PTHR43394:SF16">
    <property type="entry name" value="ABC TRANSPORTER B FAMILY MEMBER 4-LIKE ISOFORM X1"/>
    <property type="match status" value="1"/>
</dbReference>
<feature type="transmembrane region" description="Helical" evidence="9">
    <location>
        <begin position="97"/>
        <end position="122"/>
    </location>
</feature>
<dbReference type="AlphaFoldDB" id="A0A812VEE0"/>
<keyword evidence="3 9" id="KW-0812">Transmembrane</keyword>
<evidence type="ECO:0000256" key="7">
    <source>
        <dbReference type="ARBA" id="ARBA00023180"/>
    </source>
</evidence>
<dbReference type="InterPro" id="IPR039421">
    <property type="entry name" value="Type_1_exporter"/>
</dbReference>
<evidence type="ECO:0000256" key="8">
    <source>
        <dbReference type="SAM" id="MobiDB-lite"/>
    </source>
</evidence>
<accession>A0A812VEE0</accession>
<keyword evidence="7" id="KW-0325">Glycoprotein</keyword>
<proteinExistence type="predicted"/>
<evidence type="ECO:0000256" key="2">
    <source>
        <dbReference type="ARBA" id="ARBA00022448"/>
    </source>
</evidence>
<keyword evidence="5 9" id="KW-1133">Transmembrane helix</keyword>
<sequence>FFRAPLSRNMQCCEPAVNDEKDAVNIPGETTPIESVPAGPEEAPAEAPSGDLKVAAVALEDEEAPPIAEEETAEPVKAKPTKASLCKLFSQMDAVEALVLVVGTLCAMAHGVAQPLMIVIFGDLIDALGGSPEEVQRETERLSLTMCAVGGGALVAATLQGACFKIFSDSQTMKFRIMYFQDILHQDVGWFDTKEVSALSAEIQDDLSKIQDAFGDKFGNGVMALSAFLGGFACAFGLGWLLALILSAVLPFMAMGTYFVGQAVAEVRTVQKATWFGLGAM</sequence>
<evidence type="ECO:0000256" key="1">
    <source>
        <dbReference type="ARBA" id="ARBA00004141"/>
    </source>
</evidence>
<dbReference type="OrthoDB" id="6500128at2759"/>
<feature type="domain" description="ABC transmembrane type-1" evidence="10">
    <location>
        <begin position="101"/>
        <end position="266"/>
    </location>
</feature>
<comment type="subcellular location">
    <subcellularLocation>
        <location evidence="1">Membrane</location>
        <topology evidence="1">Multi-pass membrane protein</topology>
    </subcellularLocation>
</comment>
<keyword evidence="2" id="KW-0813">Transport</keyword>
<gene>
    <name evidence="11" type="primary">ABCB5</name>
    <name evidence="11" type="ORF">SNEC2469_LOCUS17422</name>
</gene>
<dbReference type="PROSITE" id="PS50929">
    <property type="entry name" value="ABC_TM1F"/>
    <property type="match status" value="1"/>
</dbReference>
<feature type="transmembrane region" description="Helical" evidence="9">
    <location>
        <begin position="227"/>
        <end position="250"/>
    </location>
</feature>
<dbReference type="SUPFAM" id="SSF90123">
    <property type="entry name" value="ABC transporter transmembrane region"/>
    <property type="match status" value="1"/>
</dbReference>
<feature type="transmembrane region" description="Helical" evidence="9">
    <location>
        <begin position="142"/>
        <end position="167"/>
    </location>
</feature>
<evidence type="ECO:0000256" key="9">
    <source>
        <dbReference type="SAM" id="Phobius"/>
    </source>
</evidence>
<evidence type="ECO:0000256" key="6">
    <source>
        <dbReference type="ARBA" id="ARBA00023136"/>
    </source>
</evidence>
<dbReference type="CDD" id="cd18577">
    <property type="entry name" value="ABC_6TM_Pgp_ABCB1_D1_like"/>
    <property type="match status" value="1"/>
</dbReference>
<dbReference type="GO" id="GO:0090374">
    <property type="term" value="P:oligopeptide export from mitochondrion"/>
    <property type="evidence" value="ECO:0007669"/>
    <property type="project" value="TreeGrafter"/>
</dbReference>
<evidence type="ECO:0000256" key="3">
    <source>
        <dbReference type="ARBA" id="ARBA00022692"/>
    </source>
</evidence>
<dbReference type="PANTHER" id="PTHR43394">
    <property type="entry name" value="ATP-DEPENDENT PERMEASE MDL1, MITOCHONDRIAL"/>
    <property type="match status" value="1"/>
</dbReference>
<dbReference type="GO" id="GO:0015421">
    <property type="term" value="F:ABC-type oligopeptide transporter activity"/>
    <property type="evidence" value="ECO:0007669"/>
    <property type="project" value="TreeGrafter"/>
</dbReference>